<evidence type="ECO:0000256" key="3">
    <source>
        <dbReference type="ARBA" id="ARBA00022679"/>
    </source>
</evidence>
<comment type="similarity">
    <text evidence="1 7">Belongs to the carbamate kinase family.</text>
</comment>
<gene>
    <name evidence="9" type="ORF">SPM_004805</name>
</gene>
<comment type="catalytic activity">
    <reaction evidence="5">
        <text>hydrogencarbonate + NH4(+) + ATP = carbamoyl phosphate + ADP + H2O + H(+)</text>
        <dbReference type="Rhea" id="RHEA:10152"/>
        <dbReference type="ChEBI" id="CHEBI:15377"/>
        <dbReference type="ChEBI" id="CHEBI:15378"/>
        <dbReference type="ChEBI" id="CHEBI:17544"/>
        <dbReference type="ChEBI" id="CHEBI:28938"/>
        <dbReference type="ChEBI" id="CHEBI:30616"/>
        <dbReference type="ChEBI" id="CHEBI:58228"/>
        <dbReference type="ChEBI" id="CHEBI:456216"/>
        <dbReference type="EC" id="2.7.2.2"/>
    </reaction>
</comment>
<dbReference type="PIRSF" id="PIRSF000723">
    <property type="entry name" value="Carbamate_kin"/>
    <property type="match status" value="1"/>
</dbReference>
<evidence type="ECO:0000313" key="10">
    <source>
        <dbReference type="Proteomes" id="UP000004057"/>
    </source>
</evidence>
<feature type="domain" description="Aspartate/glutamate/uridylate kinase" evidence="8">
    <location>
        <begin position="3"/>
        <end position="290"/>
    </location>
</feature>
<proteinExistence type="inferred from homology"/>
<dbReference type="Gene3D" id="3.40.1160.10">
    <property type="entry name" value="Acetylglutamate kinase-like"/>
    <property type="match status" value="1"/>
</dbReference>
<evidence type="ECO:0000256" key="6">
    <source>
        <dbReference type="NCBIfam" id="TIGR00746"/>
    </source>
</evidence>
<dbReference type="Pfam" id="PF00696">
    <property type="entry name" value="AA_kinase"/>
    <property type="match status" value="1"/>
</dbReference>
<dbReference type="NCBIfam" id="NF009007">
    <property type="entry name" value="PRK12352.1"/>
    <property type="match status" value="1"/>
</dbReference>
<dbReference type="InterPro" id="IPR036393">
    <property type="entry name" value="AceGlu_kinase-like_sf"/>
</dbReference>
<accession>A0AAI9T2A7</accession>
<keyword evidence="4 7" id="KW-0418">Kinase</keyword>
<reference evidence="9 10" key="1">
    <citation type="journal article" date="2012" name="J. Proteome Res.">
        <title>Application of Spiroplasma melliferum proteogenomic profiling for the discovery of virulence factors and pathogenicity mechanisms in host-associated spiroplasmas.</title>
        <authorList>
            <person name="Alexeev D."/>
            <person name="Kostrjukova E."/>
            <person name="Aliper A."/>
            <person name="Popenko A."/>
            <person name="Bazaleev N."/>
            <person name="Tyakht A."/>
            <person name="Selezneva O."/>
            <person name="Akopian T."/>
            <person name="Prichodko E."/>
            <person name="Kondratov I."/>
            <person name="Chukin M."/>
            <person name="Demina I."/>
            <person name="Galyamina M."/>
            <person name="Kamashev D."/>
            <person name="Vanyushkina A."/>
            <person name="Ladygina V."/>
            <person name="Levitskii S."/>
            <person name="Lazarev V."/>
            <person name="Govorun V."/>
        </authorList>
    </citation>
    <scope>NUCLEOTIDE SEQUENCE [LARGE SCALE GENOMIC DNA]</scope>
    <source>
        <strain evidence="9 10">KC3</strain>
    </source>
</reference>
<dbReference type="FunFam" id="3.40.1160.10:FF:000007">
    <property type="entry name" value="Carbamate kinase"/>
    <property type="match status" value="1"/>
</dbReference>
<sequence length="310" mass="33060">MARIVVALGGNALGNSPSEQQEIVKDTAKAMVDIIENGDELIIAHGNGPQVGMINNAFDEAAHVNNKIPMMPFPECGAMSQAYIGYHLQNAILNELNKRKIKKNVVTIVTQVEVDQKDSAFNNPTKPIGAFYSETEAKALAEKNGFTVKEDAGRGWRRVIASPQPIDIVEKEIIEDLIKQGHIVITVGGGGIPVVKTGTAYQGVPAVIDKDFASAKLAELIKADKLMILTAVAKVAINYGKPDQQALDVLTLTEAEKYIAENQFAPGSMLPKVQAAMKFASSGSQKMAIIAELAQAKAALAGKAGTTIRK</sequence>
<dbReference type="SUPFAM" id="SSF53633">
    <property type="entry name" value="Carbamate kinase-like"/>
    <property type="match status" value="1"/>
</dbReference>
<name>A0AAI9T2A7_SPIME</name>
<protein>
    <recommendedName>
        <fullName evidence="2 6">Carbamate kinase</fullName>
    </recommendedName>
</protein>
<evidence type="ECO:0000256" key="2">
    <source>
        <dbReference type="ARBA" id="ARBA00013070"/>
    </source>
</evidence>
<dbReference type="PANTHER" id="PTHR30409">
    <property type="entry name" value="CARBAMATE KINASE"/>
    <property type="match status" value="1"/>
</dbReference>
<dbReference type="RefSeq" id="WP_004028400.1">
    <property type="nucleotide sequence ID" value="NZ_AGBZ02000004.1"/>
</dbReference>
<dbReference type="GO" id="GO:0008804">
    <property type="term" value="F:carbamate kinase activity"/>
    <property type="evidence" value="ECO:0007669"/>
    <property type="project" value="UniProtKB-UniRule"/>
</dbReference>
<evidence type="ECO:0000313" key="9">
    <source>
        <dbReference type="EMBL" id="KAI92060.1"/>
    </source>
</evidence>
<dbReference type="CDD" id="cd04235">
    <property type="entry name" value="AAK_CK"/>
    <property type="match status" value="1"/>
</dbReference>
<dbReference type="InterPro" id="IPR001048">
    <property type="entry name" value="Asp/Glu/Uridylate_kinase"/>
</dbReference>
<evidence type="ECO:0000256" key="5">
    <source>
        <dbReference type="ARBA" id="ARBA00048467"/>
    </source>
</evidence>
<evidence type="ECO:0000259" key="8">
    <source>
        <dbReference type="Pfam" id="PF00696"/>
    </source>
</evidence>
<dbReference type="PANTHER" id="PTHR30409:SF1">
    <property type="entry name" value="CARBAMATE KINASE-RELATED"/>
    <property type="match status" value="1"/>
</dbReference>
<dbReference type="GO" id="GO:0005829">
    <property type="term" value="C:cytosol"/>
    <property type="evidence" value="ECO:0007669"/>
    <property type="project" value="TreeGrafter"/>
</dbReference>
<evidence type="ECO:0000256" key="1">
    <source>
        <dbReference type="ARBA" id="ARBA00011066"/>
    </source>
</evidence>
<dbReference type="NCBIfam" id="TIGR00746">
    <property type="entry name" value="arcC"/>
    <property type="match status" value="1"/>
</dbReference>
<dbReference type="AlphaFoldDB" id="A0AAI9T2A7"/>
<organism evidence="9 10">
    <name type="scientific">Spiroplasma melliferum KC3</name>
    <dbReference type="NCBI Taxonomy" id="570509"/>
    <lineage>
        <taxon>Bacteria</taxon>
        <taxon>Bacillati</taxon>
        <taxon>Mycoplasmatota</taxon>
        <taxon>Mollicutes</taxon>
        <taxon>Entomoplasmatales</taxon>
        <taxon>Spiroplasmataceae</taxon>
        <taxon>Spiroplasma</taxon>
    </lineage>
</organism>
<comment type="caution">
    <text evidence="9">The sequence shown here is derived from an EMBL/GenBank/DDBJ whole genome shotgun (WGS) entry which is preliminary data.</text>
</comment>
<evidence type="ECO:0000256" key="4">
    <source>
        <dbReference type="ARBA" id="ARBA00022777"/>
    </source>
</evidence>
<keyword evidence="3 7" id="KW-0808">Transferase</keyword>
<evidence type="ECO:0000256" key="7">
    <source>
        <dbReference type="PIRNR" id="PIRNR000723"/>
    </source>
</evidence>
<dbReference type="InterPro" id="IPR003964">
    <property type="entry name" value="Carb_kinase"/>
</dbReference>
<dbReference type="PRINTS" id="PR01469">
    <property type="entry name" value="CARBMTKINASE"/>
</dbReference>
<dbReference type="Proteomes" id="UP000004057">
    <property type="component" value="Unassembled WGS sequence"/>
</dbReference>
<dbReference type="EMBL" id="AGBZ02000004">
    <property type="protein sequence ID" value="KAI92060.1"/>
    <property type="molecule type" value="Genomic_DNA"/>
</dbReference>
<dbReference type="GO" id="GO:0019546">
    <property type="term" value="P:L-arginine deiminase pathway"/>
    <property type="evidence" value="ECO:0007669"/>
    <property type="project" value="TreeGrafter"/>
</dbReference>